<name>A0A3D8YCU7_9BACT</name>
<dbReference type="EMBL" id="QNUL01000007">
    <property type="protein sequence ID" value="REA61663.1"/>
    <property type="molecule type" value="Genomic_DNA"/>
</dbReference>
<evidence type="ECO:0000256" key="1">
    <source>
        <dbReference type="SAM" id="SignalP"/>
    </source>
</evidence>
<keyword evidence="3" id="KW-1185">Reference proteome</keyword>
<dbReference type="Pfam" id="PF11138">
    <property type="entry name" value="DUF2911"/>
    <property type="match status" value="1"/>
</dbReference>
<organism evidence="2 3">
    <name type="scientific">Dyadobacter luteus</name>
    <dbReference type="NCBI Taxonomy" id="2259619"/>
    <lineage>
        <taxon>Bacteria</taxon>
        <taxon>Pseudomonadati</taxon>
        <taxon>Bacteroidota</taxon>
        <taxon>Cytophagia</taxon>
        <taxon>Cytophagales</taxon>
        <taxon>Spirosomataceae</taxon>
        <taxon>Dyadobacter</taxon>
    </lineage>
</organism>
<keyword evidence="1" id="KW-0732">Signal</keyword>
<reference evidence="2 3" key="1">
    <citation type="submission" date="2018-07" db="EMBL/GenBank/DDBJ databases">
        <title>Dyadobacter roseus sp. nov., isolated from rose rhizosphere soil.</title>
        <authorList>
            <person name="Chen L."/>
        </authorList>
    </citation>
    <scope>NUCLEOTIDE SEQUENCE [LARGE SCALE GENOMIC DNA]</scope>
    <source>
        <strain evidence="2 3">RS19</strain>
    </source>
</reference>
<sequence length="304" mass="32030">MKKYLLSVSLILALASASVAQRTPQPSSAAGLTQAVGVSDFTVKYSRPNIKGRSIFAEGSALAPYNEVWRTGANMATTFESSTDFSFGGKKVAAGKYALFSIPSGAAWTVILNKNFNQGGTDNYKEAEDVARITVAPTSAEFTESFSIDFSNITDSTAFLNINWASVKVPVQIGVATETLTMTGLNKALADKPEDVAALQSSAGYMLTTGKDLPQALSLADKAIGLKETFSNLWLKAQILNKMGKVAEAIPVAQKALTVGAASGEGAFASFYKGQIEKGIESMTAKLPTVKEAASAVKGKKKKK</sequence>
<dbReference type="Gene3D" id="1.25.40.10">
    <property type="entry name" value="Tetratricopeptide repeat domain"/>
    <property type="match status" value="1"/>
</dbReference>
<feature type="signal peptide" evidence="1">
    <location>
        <begin position="1"/>
        <end position="20"/>
    </location>
</feature>
<evidence type="ECO:0000313" key="3">
    <source>
        <dbReference type="Proteomes" id="UP000256373"/>
    </source>
</evidence>
<accession>A0A3D8YCU7</accession>
<dbReference type="RefSeq" id="WP_115831116.1">
    <property type="nucleotide sequence ID" value="NZ_QNUL01000007.1"/>
</dbReference>
<dbReference type="OrthoDB" id="195456at2"/>
<dbReference type="SUPFAM" id="SSF48452">
    <property type="entry name" value="TPR-like"/>
    <property type="match status" value="1"/>
</dbReference>
<dbReference type="Proteomes" id="UP000256373">
    <property type="component" value="Unassembled WGS sequence"/>
</dbReference>
<protein>
    <recommendedName>
        <fullName evidence="4">DUF2911 domain-containing protein</fullName>
    </recommendedName>
</protein>
<dbReference type="InterPro" id="IPR011990">
    <property type="entry name" value="TPR-like_helical_dom_sf"/>
</dbReference>
<proteinExistence type="predicted"/>
<comment type="caution">
    <text evidence="2">The sequence shown here is derived from an EMBL/GenBank/DDBJ whole genome shotgun (WGS) entry which is preliminary data.</text>
</comment>
<dbReference type="AlphaFoldDB" id="A0A3D8YCU7"/>
<evidence type="ECO:0000313" key="2">
    <source>
        <dbReference type="EMBL" id="REA61663.1"/>
    </source>
</evidence>
<evidence type="ECO:0008006" key="4">
    <source>
        <dbReference type="Google" id="ProtNLM"/>
    </source>
</evidence>
<dbReference type="InterPro" id="IPR021314">
    <property type="entry name" value="DUF2911"/>
</dbReference>
<gene>
    <name evidence="2" type="ORF">DSL64_11925</name>
</gene>
<feature type="chain" id="PRO_5017810804" description="DUF2911 domain-containing protein" evidence="1">
    <location>
        <begin position="21"/>
        <end position="304"/>
    </location>
</feature>